<feature type="domain" description="Serpin" evidence="4">
    <location>
        <begin position="11"/>
        <end position="267"/>
    </location>
</feature>
<dbReference type="InterPro" id="IPR042178">
    <property type="entry name" value="Serpin_sf_1"/>
</dbReference>
<dbReference type="WBParaSite" id="PDA_v2.g8158.t1">
    <property type="protein sequence ID" value="PDA_v2.g8158.t1"/>
    <property type="gene ID" value="PDA_v2.g8158"/>
</dbReference>
<evidence type="ECO:0000259" key="4">
    <source>
        <dbReference type="SMART" id="SM00093"/>
    </source>
</evidence>
<comment type="similarity">
    <text evidence="1 2">Belongs to the serpin family.</text>
</comment>
<accession>A0A914R145</accession>
<evidence type="ECO:0000256" key="1">
    <source>
        <dbReference type="ARBA" id="ARBA00009500"/>
    </source>
</evidence>
<dbReference type="InterPro" id="IPR042185">
    <property type="entry name" value="Serpin_sf_2"/>
</dbReference>
<evidence type="ECO:0000256" key="3">
    <source>
        <dbReference type="SAM" id="MobiDB-lite"/>
    </source>
</evidence>
<dbReference type="Gene3D" id="3.30.497.10">
    <property type="entry name" value="Antithrombin, subunit I, domain 2"/>
    <property type="match status" value="1"/>
</dbReference>
<dbReference type="InterPro" id="IPR000215">
    <property type="entry name" value="Serpin_fam"/>
</dbReference>
<dbReference type="Gene3D" id="2.30.39.10">
    <property type="entry name" value="Alpha-1-antitrypsin, domain 1"/>
    <property type="match status" value="1"/>
</dbReference>
<dbReference type="SUPFAM" id="SSF56574">
    <property type="entry name" value="Serpins"/>
    <property type="match status" value="1"/>
</dbReference>
<feature type="region of interest" description="Disordered" evidence="3">
    <location>
        <begin position="77"/>
        <end position="96"/>
    </location>
</feature>
<proteinExistence type="inferred from homology"/>
<reference evidence="6" key="1">
    <citation type="submission" date="2022-11" db="UniProtKB">
        <authorList>
            <consortium name="WormBaseParasite"/>
        </authorList>
    </citation>
    <scope>IDENTIFICATION</scope>
</reference>
<dbReference type="AlphaFoldDB" id="A0A914R145"/>
<dbReference type="InterPro" id="IPR023796">
    <property type="entry name" value="Serpin_dom"/>
</dbReference>
<evidence type="ECO:0000313" key="6">
    <source>
        <dbReference type="WBParaSite" id="PDA_v2.g8158.t1"/>
    </source>
</evidence>
<protein>
    <submittedName>
        <fullName evidence="6">Serpin domain-containing protein</fullName>
    </submittedName>
</protein>
<dbReference type="Pfam" id="PF00079">
    <property type="entry name" value="Serpin"/>
    <property type="match status" value="1"/>
</dbReference>
<sequence>MSFESEVNFCIDFLKATNLKAPVIFSPASLLNSLAMVFVGADADTANEIAKIIGKNKNREEITDYYSVFTNKYNNIKKEDNEEHPPPKPKKSKNEKFNSIDVVAANQLFVSDKNKLLDLFVKEMNEKFKGQFQQLDFTNTSLSVSTINNFVQEATKGKIDKVFTGEELDKRTSLILLNVIYFMANWTTKFQPRHEATFYSHIPRKADMMTGNFYNLNYINSKEWHAVGIPYRGAKIFMFIVLPKEKNGLEKVIQSMDYKMFMKCTKE</sequence>
<evidence type="ECO:0000256" key="2">
    <source>
        <dbReference type="RuleBase" id="RU000411"/>
    </source>
</evidence>
<keyword evidence="5" id="KW-1185">Reference proteome</keyword>
<dbReference type="SMART" id="SM00093">
    <property type="entry name" value="SERPIN"/>
    <property type="match status" value="1"/>
</dbReference>
<name>A0A914R145_9BILA</name>
<dbReference type="GO" id="GO:0004867">
    <property type="term" value="F:serine-type endopeptidase inhibitor activity"/>
    <property type="evidence" value="ECO:0007669"/>
    <property type="project" value="InterPro"/>
</dbReference>
<dbReference type="Proteomes" id="UP000887578">
    <property type="component" value="Unplaced"/>
</dbReference>
<evidence type="ECO:0000313" key="5">
    <source>
        <dbReference type="Proteomes" id="UP000887578"/>
    </source>
</evidence>
<dbReference type="PANTHER" id="PTHR11461">
    <property type="entry name" value="SERINE PROTEASE INHIBITOR, SERPIN"/>
    <property type="match status" value="1"/>
</dbReference>
<dbReference type="GO" id="GO:0005615">
    <property type="term" value="C:extracellular space"/>
    <property type="evidence" value="ECO:0007669"/>
    <property type="project" value="InterPro"/>
</dbReference>
<dbReference type="PANTHER" id="PTHR11461:SF211">
    <property type="entry name" value="GH10112P-RELATED"/>
    <property type="match status" value="1"/>
</dbReference>
<dbReference type="InterPro" id="IPR036186">
    <property type="entry name" value="Serpin_sf"/>
</dbReference>
<organism evidence="5 6">
    <name type="scientific">Panagrolaimus davidi</name>
    <dbReference type="NCBI Taxonomy" id="227884"/>
    <lineage>
        <taxon>Eukaryota</taxon>
        <taxon>Metazoa</taxon>
        <taxon>Ecdysozoa</taxon>
        <taxon>Nematoda</taxon>
        <taxon>Chromadorea</taxon>
        <taxon>Rhabditida</taxon>
        <taxon>Tylenchina</taxon>
        <taxon>Panagrolaimomorpha</taxon>
        <taxon>Panagrolaimoidea</taxon>
        <taxon>Panagrolaimidae</taxon>
        <taxon>Panagrolaimus</taxon>
    </lineage>
</organism>